<feature type="compositionally biased region" description="Basic and acidic residues" evidence="1">
    <location>
        <begin position="7"/>
        <end position="30"/>
    </location>
</feature>
<dbReference type="EMBL" id="JALJOQ010000243">
    <property type="protein sequence ID" value="KAK9787628.1"/>
    <property type="molecule type" value="Genomic_DNA"/>
</dbReference>
<name>A0AAW1NML5_9CHLO</name>
<proteinExistence type="predicted"/>
<accession>A0AAW1NML5</accession>
<reference evidence="2 3" key="1">
    <citation type="journal article" date="2024" name="Nat. Commun.">
        <title>Phylogenomics reveals the evolutionary origins of lichenization in chlorophyte algae.</title>
        <authorList>
            <person name="Puginier C."/>
            <person name="Libourel C."/>
            <person name="Otte J."/>
            <person name="Skaloud P."/>
            <person name="Haon M."/>
            <person name="Grisel S."/>
            <person name="Petersen M."/>
            <person name="Berrin J.G."/>
            <person name="Delaux P.M."/>
            <person name="Dal Grande F."/>
            <person name="Keller J."/>
        </authorList>
    </citation>
    <scope>NUCLEOTIDE SEQUENCE [LARGE SCALE GENOMIC DNA]</scope>
    <source>
        <strain evidence="2 3">SAG 2036</strain>
    </source>
</reference>
<sequence length="85" mass="8955">MSGGLSEADKKELEEILPKTVPQEELKMDPAKVVNAKMASVARPADGGAGDDEPAEESKGGEDAKVDQADLKADPAMVNKSKFNQ</sequence>
<protein>
    <submittedName>
        <fullName evidence="2">Uncharacterized protein</fullName>
    </submittedName>
</protein>
<dbReference type="Proteomes" id="UP001465755">
    <property type="component" value="Unassembled WGS sequence"/>
</dbReference>
<evidence type="ECO:0000313" key="3">
    <source>
        <dbReference type="Proteomes" id="UP001465755"/>
    </source>
</evidence>
<organism evidence="2 3">
    <name type="scientific">Symbiochloris irregularis</name>
    <dbReference type="NCBI Taxonomy" id="706552"/>
    <lineage>
        <taxon>Eukaryota</taxon>
        <taxon>Viridiplantae</taxon>
        <taxon>Chlorophyta</taxon>
        <taxon>core chlorophytes</taxon>
        <taxon>Trebouxiophyceae</taxon>
        <taxon>Trebouxiales</taxon>
        <taxon>Trebouxiaceae</taxon>
        <taxon>Symbiochloris</taxon>
    </lineage>
</organism>
<dbReference type="AlphaFoldDB" id="A0AAW1NML5"/>
<keyword evidence="3" id="KW-1185">Reference proteome</keyword>
<comment type="caution">
    <text evidence="2">The sequence shown here is derived from an EMBL/GenBank/DDBJ whole genome shotgun (WGS) entry which is preliminary data.</text>
</comment>
<evidence type="ECO:0000256" key="1">
    <source>
        <dbReference type="SAM" id="MobiDB-lite"/>
    </source>
</evidence>
<gene>
    <name evidence="2" type="ORF">WJX73_005464</name>
</gene>
<feature type="compositionally biased region" description="Basic and acidic residues" evidence="1">
    <location>
        <begin position="56"/>
        <end position="73"/>
    </location>
</feature>
<evidence type="ECO:0000313" key="2">
    <source>
        <dbReference type="EMBL" id="KAK9787628.1"/>
    </source>
</evidence>
<feature type="region of interest" description="Disordered" evidence="1">
    <location>
        <begin position="1"/>
        <end position="85"/>
    </location>
</feature>